<proteinExistence type="inferred from homology"/>
<comment type="caution">
    <text evidence="7">The sequence shown here is derived from an EMBL/GenBank/DDBJ whole genome shotgun (WGS) entry which is preliminary data.</text>
</comment>
<dbReference type="UniPathway" id="UPA00109">
    <property type="reaction ID" value="UER00183"/>
</dbReference>
<comment type="similarity">
    <text evidence="3">Belongs to the class I fructose-bisphosphate aldolase family.</text>
</comment>
<keyword evidence="8" id="KW-1185">Reference proteome</keyword>
<organism evidence="7 8">
    <name type="scientific">Trypanosoma theileri</name>
    <dbReference type="NCBI Taxonomy" id="67003"/>
    <lineage>
        <taxon>Eukaryota</taxon>
        <taxon>Discoba</taxon>
        <taxon>Euglenozoa</taxon>
        <taxon>Kinetoplastea</taxon>
        <taxon>Metakinetoplastina</taxon>
        <taxon>Trypanosomatida</taxon>
        <taxon>Trypanosomatidae</taxon>
        <taxon>Trypanosoma</taxon>
    </lineage>
</organism>
<evidence type="ECO:0000256" key="5">
    <source>
        <dbReference type="ARBA" id="ARBA00023152"/>
    </source>
</evidence>
<accession>A0A1X0NPL7</accession>
<dbReference type="EMBL" id="NBCO01000027">
    <property type="protein sequence ID" value="ORC86645.1"/>
    <property type="molecule type" value="Genomic_DNA"/>
</dbReference>
<dbReference type="STRING" id="67003.A0A1X0NPL7"/>
<comment type="pathway">
    <text evidence="2">Carbohydrate degradation; glycolysis; D-glyceraldehyde 3-phosphate and glycerone phosphate from D-glucose: step 4/4.</text>
</comment>
<keyword evidence="6" id="KW-0456">Lyase</keyword>
<dbReference type="AlphaFoldDB" id="A0A1X0NPL7"/>
<dbReference type="GO" id="GO:0004332">
    <property type="term" value="F:fructose-bisphosphate aldolase activity"/>
    <property type="evidence" value="ECO:0007669"/>
    <property type="project" value="UniProtKB-EC"/>
</dbReference>
<keyword evidence="5" id="KW-0324">Glycolysis</keyword>
<dbReference type="Pfam" id="PF00274">
    <property type="entry name" value="Glycolytic"/>
    <property type="match status" value="1"/>
</dbReference>
<dbReference type="RefSeq" id="XP_028880711.1">
    <property type="nucleotide sequence ID" value="XM_029028128.1"/>
</dbReference>
<dbReference type="SUPFAM" id="SSF51569">
    <property type="entry name" value="Aldolase"/>
    <property type="match status" value="1"/>
</dbReference>
<dbReference type="FunFam" id="3.20.20.70:FF:000140">
    <property type="entry name" value="Fructose-bisphosphate aldolase"/>
    <property type="match status" value="1"/>
</dbReference>
<evidence type="ECO:0000256" key="3">
    <source>
        <dbReference type="ARBA" id="ARBA00010387"/>
    </source>
</evidence>
<dbReference type="InterPro" id="IPR000741">
    <property type="entry name" value="FBA_I"/>
</dbReference>
<sequence length="362" mass="40124">MSKVVQVLQGQLPSYNRIRTKYEAELISTAAKMAARGKGILAADEPIDAYNERFKPMGLENNVENRRKYRVILLETPGMEEYISGVILHKETVEQQASTGETFPHMLMKKGIVCGINTDGGLHPFFEGVEGEEMTEGLDGYAARAASYYAKGCRFCKWRNVYRIQNDNVSEALVRFNAETLARYAVLSQMNGLVPIVEPEIMLNGTHNIHTCEQVSQHVWSEVIAALHRHGVILEGIMLKPSMVVPGSESGITVSAAEVAAHTVATLARVLPPAVPVVGFLSGGLSELQSTEYLNAINNTSTPHTWLLTFTFGRALQNSALKAWVGKDENIPHCRRTFMHRAKMNSLAVQGKYKPEMEKELH</sequence>
<evidence type="ECO:0000256" key="6">
    <source>
        <dbReference type="ARBA" id="ARBA00023239"/>
    </source>
</evidence>
<dbReference type="PANTHER" id="PTHR11627">
    <property type="entry name" value="FRUCTOSE-BISPHOSPHATE ALDOLASE"/>
    <property type="match status" value="1"/>
</dbReference>
<dbReference type="InterPro" id="IPR013785">
    <property type="entry name" value="Aldolase_TIM"/>
</dbReference>
<gene>
    <name evidence="7" type="ORF">TM35_000272350</name>
</gene>
<dbReference type="OrthoDB" id="36455at2759"/>
<dbReference type="GO" id="GO:0005737">
    <property type="term" value="C:cytoplasm"/>
    <property type="evidence" value="ECO:0007669"/>
    <property type="project" value="UniProtKB-ARBA"/>
</dbReference>
<dbReference type="Gene3D" id="3.20.20.70">
    <property type="entry name" value="Aldolase class I"/>
    <property type="match status" value="1"/>
</dbReference>
<evidence type="ECO:0000313" key="8">
    <source>
        <dbReference type="Proteomes" id="UP000192257"/>
    </source>
</evidence>
<dbReference type="Proteomes" id="UP000192257">
    <property type="component" value="Unassembled WGS sequence"/>
</dbReference>
<evidence type="ECO:0000256" key="2">
    <source>
        <dbReference type="ARBA" id="ARBA00004714"/>
    </source>
</evidence>
<reference evidence="7 8" key="1">
    <citation type="submission" date="2017-03" db="EMBL/GenBank/DDBJ databases">
        <title>An alternative strategy for trypanosome survival in the mammalian bloodstream revealed through genome and transcriptome analysis of the ubiquitous bovine parasite Trypanosoma (Megatrypanum) theileri.</title>
        <authorList>
            <person name="Kelly S."/>
            <person name="Ivens A."/>
            <person name="Mott A."/>
            <person name="O'Neill E."/>
            <person name="Emms D."/>
            <person name="Macleod O."/>
            <person name="Voorheis P."/>
            <person name="Matthews J."/>
            <person name="Matthews K."/>
            <person name="Carrington M."/>
        </authorList>
    </citation>
    <scope>NUCLEOTIDE SEQUENCE [LARGE SCALE GENOMIC DNA]</scope>
    <source>
        <strain evidence="7">Edinburgh</strain>
    </source>
</reference>
<dbReference type="EC" id="4.1.2.13" evidence="4"/>
<dbReference type="GeneID" id="39987908"/>
<comment type="catalytic activity">
    <reaction evidence="1">
        <text>beta-D-fructose 1,6-bisphosphate = D-glyceraldehyde 3-phosphate + dihydroxyacetone phosphate</text>
        <dbReference type="Rhea" id="RHEA:14729"/>
        <dbReference type="ChEBI" id="CHEBI:32966"/>
        <dbReference type="ChEBI" id="CHEBI:57642"/>
        <dbReference type="ChEBI" id="CHEBI:59776"/>
        <dbReference type="EC" id="4.1.2.13"/>
    </reaction>
</comment>
<dbReference type="VEuPathDB" id="TriTrypDB:TM35_000272350"/>
<evidence type="ECO:0000256" key="1">
    <source>
        <dbReference type="ARBA" id="ARBA00000441"/>
    </source>
</evidence>
<evidence type="ECO:0000313" key="7">
    <source>
        <dbReference type="EMBL" id="ORC86645.1"/>
    </source>
</evidence>
<dbReference type="NCBIfam" id="NF033379">
    <property type="entry name" value="FrucBisAld_I"/>
    <property type="match status" value="1"/>
</dbReference>
<dbReference type="GO" id="GO:0006096">
    <property type="term" value="P:glycolytic process"/>
    <property type="evidence" value="ECO:0007669"/>
    <property type="project" value="UniProtKB-UniPathway"/>
</dbReference>
<evidence type="ECO:0000256" key="4">
    <source>
        <dbReference type="ARBA" id="ARBA00013068"/>
    </source>
</evidence>
<name>A0A1X0NPL7_9TRYP</name>
<protein>
    <recommendedName>
        <fullName evidence="4">fructose-bisphosphate aldolase</fullName>
        <ecNumber evidence="4">4.1.2.13</ecNumber>
    </recommendedName>
</protein>